<organism evidence="1 2">
    <name type="scientific">Thalassospira lucentensis</name>
    <dbReference type="NCBI Taxonomy" id="168935"/>
    <lineage>
        <taxon>Bacteria</taxon>
        <taxon>Pseudomonadati</taxon>
        <taxon>Pseudomonadota</taxon>
        <taxon>Alphaproteobacteria</taxon>
        <taxon>Rhodospirillales</taxon>
        <taxon>Thalassospiraceae</taxon>
        <taxon>Thalassospira</taxon>
    </lineage>
</organism>
<accession>A0A154L9Y1</accession>
<gene>
    <name evidence="1" type="ORF">AUP42_12360</name>
</gene>
<dbReference type="RefSeq" id="WP_062949179.1">
    <property type="nucleotide sequence ID" value="NZ_LPVY01000003.1"/>
</dbReference>
<sequence>MSTWDQLRAELDLWQSEERIATMWWRDDDAVAVTPALETLLAFEQDHGVPLALAVIPADLEHDLVLRLAETLDTRVLQHGWSHTNHMPAGRKKQELDDVRDIGAVVTDIRGGFDVLSSQFGNRFLPVMVPPWNRIADDVMRALPSLGLRGISTFNARSDAYPVPGLLMVNTHVDVIDWRGTRGFAGEDQCINAMISHLSARRNGVVDDAEATGLLTHHLVHDDATTRFLENLFSFEHAALKWLRIPGVFPWQ</sequence>
<dbReference type="AlphaFoldDB" id="A0A154L9Y1"/>
<dbReference type="Gene3D" id="3.20.20.370">
    <property type="entry name" value="Glycoside hydrolase/deacetylase"/>
    <property type="match status" value="1"/>
</dbReference>
<dbReference type="CDD" id="cd10928">
    <property type="entry name" value="CE4_u4"/>
    <property type="match status" value="1"/>
</dbReference>
<dbReference type="InterPro" id="IPR049591">
    <property type="entry name" value="CE4_u4-like"/>
</dbReference>
<dbReference type="EMBL" id="LPVY01000003">
    <property type="protein sequence ID" value="KZB68237.1"/>
    <property type="molecule type" value="Genomic_DNA"/>
</dbReference>
<evidence type="ECO:0000313" key="2">
    <source>
        <dbReference type="Proteomes" id="UP000076335"/>
    </source>
</evidence>
<reference evidence="1 2" key="1">
    <citation type="submission" date="2015-12" db="EMBL/GenBank/DDBJ databases">
        <title>Genome sequence of Thalassospira lucentensis MCCC 1A02072.</title>
        <authorList>
            <person name="Lu L."/>
            <person name="Lai Q."/>
            <person name="Shao Z."/>
            <person name="Qian P."/>
        </authorList>
    </citation>
    <scope>NUCLEOTIDE SEQUENCE [LARGE SCALE GENOMIC DNA]</scope>
    <source>
        <strain evidence="1 2">MCCC 1A02072</strain>
    </source>
</reference>
<evidence type="ECO:0000313" key="1">
    <source>
        <dbReference type="EMBL" id="KZB68237.1"/>
    </source>
</evidence>
<dbReference type="Proteomes" id="UP000076335">
    <property type="component" value="Unassembled WGS sequence"/>
</dbReference>
<protein>
    <recommendedName>
        <fullName evidence="3">Polysaccharide deacetylase</fullName>
    </recommendedName>
</protein>
<dbReference type="SUPFAM" id="SSF88713">
    <property type="entry name" value="Glycoside hydrolase/deacetylase"/>
    <property type="match status" value="1"/>
</dbReference>
<dbReference type="GO" id="GO:0005975">
    <property type="term" value="P:carbohydrate metabolic process"/>
    <property type="evidence" value="ECO:0007669"/>
    <property type="project" value="InterPro"/>
</dbReference>
<dbReference type="InterPro" id="IPR011330">
    <property type="entry name" value="Glyco_hydro/deAcase_b/a-brl"/>
</dbReference>
<name>A0A154L9Y1_9PROT</name>
<proteinExistence type="predicted"/>
<dbReference type="OrthoDB" id="6086702at2"/>
<comment type="caution">
    <text evidence="1">The sequence shown here is derived from an EMBL/GenBank/DDBJ whole genome shotgun (WGS) entry which is preliminary data.</text>
</comment>
<evidence type="ECO:0008006" key="3">
    <source>
        <dbReference type="Google" id="ProtNLM"/>
    </source>
</evidence>